<dbReference type="EMBL" id="MT142784">
    <property type="protein sequence ID" value="QJA88508.1"/>
    <property type="molecule type" value="Genomic_DNA"/>
</dbReference>
<evidence type="ECO:0000313" key="1">
    <source>
        <dbReference type="EMBL" id="QJA88508.1"/>
    </source>
</evidence>
<accession>A0A6M3L5S7</accession>
<dbReference type="InterPro" id="IPR038765">
    <property type="entry name" value="Papain-like_cys_pep_sf"/>
</dbReference>
<reference evidence="1" key="1">
    <citation type="submission" date="2020-03" db="EMBL/GenBank/DDBJ databases">
        <title>The deep terrestrial virosphere.</title>
        <authorList>
            <person name="Holmfeldt K."/>
            <person name="Nilsson E."/>
            <person name="Simone D."/>
            <person name="Lopez-Fernandez M."/>
            <person name="Wu X."/>
            <person name="de Brujin I."/>
            <person name="Lundin D."/>
            <person name="Andersson A."/>
            <person name="Bertilsson S."/>
            <person name="Dopson M."/>
        </authorList>
    </citation>
    <scope>NUCLEOTIDE SEQUENCE</scope>
    <source>
        <strain evidence="1">MM415B02748</strain>
    </source>
</reference>
<proteinExistence type="predicted"/>
<gene>
    <name evidence="1" type="ORF">MM415B02748_0005</name>
</gene>
<sequence length="189" mass="21575">MKQLPYPIVRDMVRSGDGLFFRGHEFPATAILKFTDLSHVAMIVRYDEMMPHYNDQCVQTVEVLTDGLRPHFFSERVRDEILAGNDVYWLKVHLTNEQRALCREYAMVEIPKSKSYGFGTLVSMAFGYHPIDGVKNWVCSEWYGSILISCGLVDWQVAPKPGDIPKWLGPRAGDLVKIIGPKLNELEVE</sequence>
<organism evidence="1">
    <name type="scientific">viral metagenome</name>
    <dbReference type="NCBI Taxonomy" id="1070528"/>
    <lineage>
        <taxon>unclassified sequences</taxon>
        <taxon>metagenomes</taxon>
        <taxon>organismal metagenomes</taxon>
    </lineage>
</organism>
<dbReference type="AlphaFoldDB" id="A0A6M3L5S7"/>
<dbReference type="SUPFAM" id="SSF54001">
    <property type="entry name" value="Cysteine proteinases"/>
    <property type="match status" value="1"/>
</dbReference>
<dbReference type="Gene3D" id="3.90.1720.10">
    <property type="entry name" value="endopeptidase domain like (from Nostoc punctiforme)"/>
    <property type="match status" value="1"/>
</dbReference>
<protein>
    <submittedName>
        <fullName evidence="1">Uncharacterized protein</fullName>
    </submittedName>
</protein>
<name>A0A6M3L5S7_9ZZZZ</name>